<dbReference type="AlphaFoldDB" id="A0A5J5IBW1"/>
<evidence type="ECO:0000259" key="1">
    <source>
        <dbReference type="Pfam" id="PF01261"/>
    </source>
</evidence>
<keyword evidence="3" id="KW-1185">Reference proteome</keyword>
<protein>
    <submittedName>
        <fullName evidence="2">Sugar phosphate isomerase/epimerase</fullName>
    </submittedName>
</protein>
<sequence>MIEFDRRTFLKATSLLMATPFVPTFIGMKKTKRLLAFSTLGCPDWDFQKITDFAAEHDYNGIELRGLLRQMDLAKCPEFSTSQNIAATLSVMKDKNLAFVDLGSSANLHIADGAERKKNLDEAKSFIDLAQKIECPFVRVFPNKLPKDKTKSEAMDLITSGLLGLGQYAKGSKVKVLMETHGDVVWTEDILKIMQSAFNDNTGLVWDITNMWSITKEPPVEVYQKLKKYICHTHIKDLKMIDGKEHYMLLGQGEVPIFTAIDVLQNGGYKGYYSFEWEKLWHPEIEEPEVAFADYSKVMLEHFNKGV</sequence>
<dbReference type="InterPro" id="IPR013022">
    <property type="entry name" value="Xyl_isomerase-like_TIM-brl"/>
</dbReference>
<evidence type="ECO:0000313" key="2">
    <source>
        <dbReference type="EMBL" id="KAA9036534.1"/>
    </source>
</evidence>
<reference evidence="2 3" key="1">
    <citation type="submission" date="2019-09" db="EMBL/GenBank/DDBJ databases">
        <title>Draft genome sequence of Ginsengibacter sp. BR5-29.</title>
        <authorList>
            <person name="Im W.-T."/>
        </authorList>
    </citation>
    <scope>NUCLEOTIDE SEQUENCE [LARGE SCALE GENOMIC DNA]</scope>
    <source>
        <strain evidence="2 3">BR5-29</strain>
    </source>
</reference>
<proteinExistence type="predicted"/>
<evidence type="ECO:0000313" key="3">
    <source>
        <dbReference type="Proteomes" id="UP000326903"/>
    </source>
</evidence>
<dbReference type="InterPro" id="IPR036237">
    <property type="entry name" value="Xyl_isomerase-like_sf"/>
</dbReference>
<comment type="caution">
    <text evidence="2">The sequence shown here is derived from an EMBL/GenBank/DDBJ whole genome shotgun (WGS) entry which is preliminary data.</text>
</comment>
<organism evidence="2 3">
    <name type="scientific">Ginsengibacter hankyongi</name>
    <dbReference type="NCBI Taxonomy" id="2607284"/>
    <lineage>
        <taxon>Bacteria</taxon>
        <taxon>Pseudomonadati</taxon>
        <taxon>Bacteroidota</taxon>
        <taxon>Chitinophagia</taxon>
        <taxon>Chitinophagales</taxon>
        <taxon>Chitinophagaceae</taxon>
        <taxon>Ginsengibacter</taxon>
    </lineage>
</organism>
<dbReference type="InterPro" id="IPR050312">
    <property type="entry name" value="IolE/XylAMocC-like"/>
</dbReference>
<dbReference type="EMBL" id="VYQF01000007">
    <property type="protein sequence ID" value="KAA9036534.1"/>
    <property type="molecule type" value="Genomic_DNA"/>
</dbReference>
<dbReference type="Proteomes" id="UP000326903">
    <property type="component" value="Unassembled WGS sequence"/>
</dbReference>
<feature type="domain" description="Xylose isomerase-like TIM barrel" evidence="1">
    <location>
        <begin position="52"/>
        <end position="280"/>
    </location>
</feature>
<dbReference type="PANTHER" id="PTHR12110">
    <property type="entry name" value="HYDROXYPYRUVATE ISOMERASE"/>
    <property type="match status" value="1"/>
</dbReference>
<accession>A0A5J5IBW1</accession>
<gene>
    <name evidence="2" type="ORF">FW778_18110</name>
</gene>
<name>A0A5J5IBW1_9BACT</name>
<dbReference type="SUPFAM" id="SSF51658">
    <property type="entry name" value="Xylose isomerase-like"/>
    <property type="match status" value="1"/>
</dbReference>
<keyword evidence="2" id="KW-0413">Isomerase</keyword>
<dbReference type="GO" id="GO:0016853">
    <property type="term" value="F:isomerase activity"/>
    <property type="evidence" value="ECO:0007669"/>
    <property type="project" value="UniProtKB-KW"/>
</dbReference>
<dbReference type="RefSeq" id="WP_150416276.1">
    <property type="nucleotide sequence ID" value="NZ_VYQF01000007.1"/>
</dbReference>
<dbReference type="Pfam" id="PF01261">
    <property type="entry name" value="AP_endonuc_2"/>
    <property type="match status" value="1"/>
</dbReference>
<dbReference type="Gene3D" id="3.20.20.150">
    <property type="entry name" value="Divalent-metal-dependent TIM barrel enzymes"/>
    <property type="match status" value="1"/>
</dbReference>